<evidence type="ECO:0000256" key="4">
    <source>
        <dbReference type="ARBA" id="ARBA00022723"/>
    </source>
</evidence>
<keyword evidence="7" id="KW-0408">Iron</keyword>
<dbReference type="SUPFAM" id="SSF52343">
    <property type="entry name" value="Ferredoxin reductase-like, C-terminal NADP-linked domain"/>
    <property type="match status" value="1"/>
</dbReference>
<dbReference type="InterPro" id="IPR036010">
    <property type="entry name" value="2Fe-2S_ferredoxin-like_sf"/>
</dbReference>
<dbReference type="CDD" id="cd00207">
    <property type="entry name" value="fer2"/>
    <property type="match status" value="1"/>
</dbReference>
<dbReference type="GO" id="GO:0046872">
    <property type="term" value="F:metal ion binding"/>
    <property type="evidence" value="ECO:0007669"/>
    <property type="project" value="UniProtKB-KW"/>
</dbReference>
<dbReference type="SUPFAM" id="SSF63380">
    <property type="entry name" value="Riboflavin synthase domain-like"/>
    <property type="match status" value="1"/>
</dbReference>
<evidence type="ECO:0000256" key="2">
    <source>
        <dbReference type="ARBA" id="ARBA00022630"/>
    </source>
</evidence>
<evidence type="ECO:0000259" key="11">
    <source>
        <dbReference type="PROSITE" id="PS51384"/>
    </source>
</evidence>
<evidence type="ECO:0000256" key="1">
    <source>
        <dbReference type="ARBA" id="ARBA00001974"/>
    </source>
</evidence>
<gene>
    <name evidence="12" type="ORF">HF682_01590</name>
</gene>
<dbReference type="InterPro" id="IPR006058">
    <property type="entry name" value="2Fe2S_fd_BS"/>
</dbReference>
<dbReference type="RefSeq" id="WP_168875506.1">
    <property type="nucleotide sequence ID" value="NZ_JABAIM010000001.1"/>
</dbReference>
<dbReference type="InterPro" id="IPR050415">
    <property type="entry name" value="MRET"/>
</dbReference>
<proteinExistence type="inferred from homology"/>
<sequence length="363" mass="39712">MAAAPLPDFNMAEPALWQPGTDDTLECVLVRDETHDVKTFVFRSQQPRRFRYLPGQFITLELEINGAAINRCYTLSSTPTRPDTVSITVKRVPNGPVSNWLHDHMQVGQTVKVLGPSGEFSCFLHDRPKYLFLSAGSGITPLMSMSRALTDLVLDRDVVFVHSARSPADVIFAREQQALARNNPSFRHAVICERAGADRDYAGYQGFLSLATLSNIAPDFREREVFTCGPAPYMAAVRKILEAAGFNMQQYHEESFAFETLMGGAEEAQPPAAAAGEGYTIRFAKSGDEVRCAPPQTILAAAKATGMRLASSCTQGLCGTCKTKMLSGQVDMKHAGGIRQREIDQGFILPCCSVPLSDVVLDR</sequence>
<dbReference type="InterPro" id="IPR012675">
    <property type="entry name" value="Beta-grasp_dom_sf"/>
</dbReference>
<keyword evidence="5" id="KW-0274">FAD</keyword>
<dbReference type="Proteomes" id="UP000587991">
    <property type="component" value="Unassembled WGS sequence"/>
</dbReference>
<evidence type="ECO:0000259" key="10">
    <source>
        <dbReference type="PROSITE" id="PS51085"/>
    </source>
</evidence>
<keyword evidence="2" id="KW-0285">Flavoprotein</keyword>
<keyword evidence="6" id="KW-0560">Oxidoreductase</keyword>
<evidence type="ECO:0000256" key="5">
    <source>
        <dbReference type="ARBA" id="ARBA00022827"/>
    </source>
</evidence>
<dbReference type="InterPro" id="IPR017938">
    <property type="entry name" value="Riboflavin_synthase-like_b-brl"/>
</dbReference>
<feature type="domain" description="2Fe-2S ferredoxin-type" evidence="10">
    <location>
        <begin position="279"/>
        <end position="363"/>
    </location>
</feature>
<dbReference type="InterPro" id="IPR001433">
    <property type="entry name" value="OxRdtase_FAD/NAD-bd"/>
</dbReference>
<dbReference type="CDD" id="cd06215">
    <property type="entry name" value="FNR_iron_sulfur_binding_1"/>
    <property type="match status" value="1"/>
</dbReference>
<reference evidence="12 13" key="1">
    <citation type="submission" date="2020-04" db="EMBL/GenBank/DDBJ databases">
        <title>Draft genome of Leeia sp. IMCC25680.</title>
        <authorList>
            <person name="Song J."/>
            <person name="Cho J.-C."/>
        </authorList>
    </citation>
    <scope>NUCLEOTIDE SEQUENCE [LARGE SCALE GENOMIC DNA]</scope>
    <source>
        <strain evidence="12 13">IMCC25680</strain>
    </source>
</reference>
<dbReference type="Pfam" id="PF00111">
    <property type="entry name" value="Fer2"/>
    <property type="match status" value="1"/>
</dbReference>
<evidence type="ECO:0000256" key="3">
    <source>
        <dbReference type="ARBA" id="ARBA00022714"/>
    </source>
</evidence>
<dbReference type="AlphaFoldDB" id="A0A847RVK1"/>
<dbReference type="Gene3D" id="3.40.50.80">
    <property type="entry name" value="Nucleotide-binding domain of ferredoxin-NADP reductase (FNR) module"/>
    <property type="match status" value="1"/>
</dbReference>
<dbReference type="Gene3D" id="3.10.20.30">
    <property type="match status" value="1"/>
</dbReference>
<evidence type="ECO:0000313" key="13">
    <source>
        <dbReference type="Proteomes" id="UP000587991"/>
    </source>
</evidence>
<dbReference type="GO" id="GO:0016491">
    <property type="term" value="F:oxidoreductase activity"/>
    <property type="evidence" value="ECO:0007669"/>
    <property type="project" value="UniProtKB-KW"/>
</dbReference>
<organism evidence="12 13">
    <name type="scientific">Leeia aquatica</name>
    <dbReference type="NCBI Taxonomy" id="2725557"/>
    <lineage>
        <taxon>Bacteria</taxon>
        <taxon>Pseudomonadati</taxon>
        <taxon>Pseudomonadota</taxon>
        <taxon>Betaproteobacteria</taxon>
        <taxon>Neisseriales</taxon>
        <taxon>Leeiaceae</taxon>
        <taxon>Leeia</taxon>
    </lineage>
</organism>
<keyword evidence="8" id="KW-0411">Iron-sulfur</keyword>
<evidence type="ECO:0000256" key="7">
    <source>
        <dbReference type="ARBA" id="ARBA00023004"/>
    </source>
</evidence>
<comment type="caution">
    <text evidence="12">The sequence shown here is derived from an EMBL/GenBank/DDBJ whole genome shotgun (WGS) entry which is preliminary data.</text>
</comment>
<dbReference type="PRINTS" id="PR00410">
    <property type="entry name" value="PHEHYDRXLASE"/>
</dbReference>
<keyword evidence="4" id="KW-0479">Metal-binding</keyword>
<dbReference type="Gene3D" id="2.40.30.10">
    <property type="entry name" value="Translation factors"/>
    <property type="match status" value="1"/>
</dbReference>
<dbReference type="PANTHER" id="PTHR47354:SF6">
    <property type="entry name" value="NADH OXIDOREDUCTASE HCR"/>
    <property type="match status" value="1"/>
</dbReference>
<protein>
    <submittedName>
        <fullName evidence="12">Hybrid-cluster NAD(P)-dependent oxidoreductase</fullName>
    </submittedName>
</protein>
<feature type="domain" description="FAD-binding FR-type" evidence="11">
    <location>
        <begin position="20"/>
        <end position="123"/>
    </location>
</feature>
<dbReference type="PROSITE" id="PS51085">
    <property type="entry name" value="2FE2S_FER_2"/>
    <property type="match status" value="1"/>
</dbReference>
<dbReference type="InterPro" id="IPR001041">
    <property type="entry name" value="2Fe-2S_ferredoxin-type"/>
</dbReference>
<comment type="similarity">
    <text evidence="9">In the N-terminal section; belongs to the FAD-binding oxidoreductase type 6 family.</text>
</comment>
<comment type="cofactor">
    <cofactor evidence="1">
        <name>FAD</name>
        <dbReference type="ChEBI" id="CHEBI:57692"/>
    </cofactor>
</comment>
<evidence type="ECO:0000256" key="9">
    <source>
        <dbReference type="ARBA" id="ARBA00061434"/>
    </source>
</evidence>
<dbReference type="Pfam" id="PF00970">
    <property type="entry name" value="FAD_binding_6"/>
    <property type="match status" value="1"/>
</dbReference>
<keyword evidence="13" id="KW-1185">Reference proteome</keyword>
<dbReference type="InterPro" id="IPR039261">
    <property type="entry name" value="FNR_nucleotide-bd"/>
</dbReference>
<evidence type="ECO:0000313" key="12">
    <source>
        <dbReference type="EMBL" id="NLR73851.1"/>
    </source>
</evidence>
<dbReference type="PANTHER" id="PTHR47354">
    <property type="entry name" value="NADH OXIDOREDUCTASE HCR"/>
    <property type="match status" value="1"/>
</dbReference>
<evidence type="ECO:0000256" key="6">
    <source>
        <dbReference type="ARBA" id="ARBA00023002"/>
    </source>
</evidence>
<accession>A0A847RVK1</accession>
<dbReference type="InterPro" id="IPR008333">
    <property type="entry name" value="Cbr1-like_FAD-bd_dom"/>
</dbReference>
<dbReference type="InterPro" id="IPR017927">
    <property type="entry name" value="FAD-bd_FR_type"/>
</dbReference>
<dbReference type="EMBL" id="JABAIM010000001">
    <property type="protein sequence ID" value="NLR73851.1"/>
    <property type="molecule type" value="Genomic_DNA"/>
</dbReference>
<dbReference type="GO" id="GO:0051537">
    <property type="term" value="F:2 iron, 2 sulfur cluster binding"/>
    <property type="evidence" value="ECO:0007669"/>
    <property type="project" value="UniProtKB-KW"/>
</dbReference>
<dbReference type="SUPFAM" id="SSF54292">
    <property type="entry name" value="2Fe-2S ferredoxin-like"/>
    <property type="match status" value="1"/>
</dbReference>
<dbReference type="PROSITE" id="PS00197">
    <property type="entry name" value="2FE2S_FER_1"/>
    <property type="match status" value="1"/>
</dbReference>
<evidence type="ECO:0000256" key="8">
    <source>
        <dbReference type="ARBA" id="ARBA00023014"/>
    </source>
</evidence>
<keyword evidence="3" id="KW-0001">2Fe-2S</keyword>
<dbReference type="PROSITE" id="PS51384">
    <property type="entry name" value="FAD_FR"/>
    <property type="match status" value="1"/>
</dbReference>
<name>A0A847RVK1_9NEIS</name>
<dbReference type="Pfam" id="PF00175">
    <property type="entry name" value="NAD_binding_1"/>
    <property type="match status" value="1"/>
</dbReference>